<feature type="binding site" evidence="7">
    <location>
        <position position="136"/>
    </location>
    <ligand>
        <name>substrate</name>
    </ligand>
</feature>
<dbReference type="OrthoDB" id="9801783at2"/>
<evidence type="ECO:0000256" key="7">
    <source>
        <dbReference type="HAMAP-Rule" id="MF_00536"/>
    </source>
</evidence>
<name>A0A178I7I2_9HYPH</name>
<feature type="binding site" evidence="7">
    <location>
        <position position="215"/>
    </location>
    <ligand>
        <name>a divalent metal cation</name>
        <dbReference type="ChEBI" id="CHEBI:60240"/>
        <note>ligand shared between dimeric partners</note>
    </ligand>
</feature>
<dbReference type="InterPro" id="IPR005255">
    <property type="entry name" value="PdxA_fam"/>
</dbReference>
<organism evidence="8 9">
    <name type="scientific">Devosia elaeis</name>
    <dbReference type="NCBI Taxonomy" id="1770058"/>
    <lineage>
        <taxon>Bacteria</taxon>
        <taxon>Pseudomonadati</taxon>
        <taxon>Pseudomonadota</taxon>
        <taxon>Alphaproteobacteria</taxon>
        <taxon>Hyphomicrobiales</taxon>
        <taxon>Devosiaceae</taxon>
        <taxon>Devosia</taxon>
    </lineage>
</organism>
<dbReference type="UniPathway" id="UPA00244">
    <property type="reaction ID" value="UER00312"/>
</dbReference>
<keyword evidence="6 7" id="KW-0664">Pyridoxine biosynthesis</keyword>
<dbReference type="Proteomes" id="UP000078389">
    <property type="component" value="Unassembled WGS sequence"/>
</dbReference>
<evidence type="ECO:0000256" key="1">
    <source>
        <dbReference type="ARBA" id="ARBA00022490"/>
    </source>
</evidence>
<keyword evidence="7" id="KW-0170">Cobalt</keyword>
<dbReference type="InterPro" id="IPR037510">
    <property type="entry name" value="PdxA"/>
</dbReference>
<feature type="binding site" evidence="7">
    <location>
        <position position="137"/>
    </location>
    <ligand>
        <name>substrate</name>
    </ligand>
</feature>
<keyword evidence="1 7" id="KW-0963">Cytoplasm</keyword>
<dbReference type="NCBIfam" id="NF003699">
    <property type="entry name" value="PRK05312.1"/>
    <property type="match status" value="1"/>
</dbReference>
<dbReference type="PANTHER" id="PTHR30004:SF6">
    <property type="entry name" value="D-THREONATE 4-PHOSPHATE DEHYDROGENASE"/>
    <property type="match status" value="1"/>
</dbReference>
<keyword evidence="2 7" id="KW-0479">Metal-binding</keyword>
<dbReference type="Gene3D" id="3.40.718.10">
    <property type="entry name" value="Isopropylmalate Dehydrogenase"/>
    <property type="match status" value="1"/>
</dbReference>
<proteinExistence type="inferred from homology"/>
<feature type="binding site" evidence="7">
    <location>
        <position position="270"/>
    </location>
    <ligand>
        <name>a divalent metal cation</name>
        <dbReference type="ChEBI" id="CHEBI:60240"/>
        <note>ligand shared between dimeric partners</note>
    </ligand>
</feature>
<reference evidence="8 9" key="1">
    <citation type="submission" date="2016-03" db="EMBL/GenBank/DDBJ databases">
        <title>Genome sequencing of Devosia sp. S37.</title>
        <authorList>
            <person name="Mohd Nor M."/>
        </authorList>
    </citation>
    <scope>NUCLEOTIDE SEQUENCE [LARGE SCALE GENOMIC DNA]</scope>
    <source>
        <strain evidence="8 9">S37</strain>
    </source>
</reference>
<comment type="catalytic activity">
    <reaction evidence="7">
        <text>4-(phosphooxy)-L-threonine + NAD(+) = 3-amino-2-oxopropyl phosphate + CO2 + NADH</text>
        <dbReference type="Rhea" id="RHEA:32275"/>
        <dbReference type="ChEBI" id="CHEBI:16526"/>
        <dbReference type="ChEBI" id="CHEBI:57279"/>
        <dbReference type="ChEBI" id="CHEBI:57540"/>
        <dbReference type="ChEBI" id="CHEBI:57945"/>
        <dbReference type="ChEBI" id="CHEBI:58452"/>
        <dbReference type="EC" id="1.1.1.262"/>
    </reaction>
</comment>
<comment type="function">
    <text evidence="7">Catalyzes the NAD(P)-dependent oxidation of 4-(phosphooxy)-L-threonine (HTP) into 2-amino-3-oxo-4-(phosphooxy)butyric acid which spontaneously decarboxylates to form 3-amino-2-oxopropyl phosphate (AHAP).</text>
</comment>
<dbReference type="GO" id="GO:0000287">
    <property type="term" value="F:magnesium ion binding"/>
    <property type="evidence" value="ECO:0007669"/>
    <property type="project" value="UniProtKB-UniRule"/>
</dbReference>
<keyword evidence="7" id="KW-0460">Magnesium</keyword>
<dbReference type="PANTHER" id="PTHR30004">
    <property type="entry name" value="4-HYDROXYTHREONINE-4-PHOSPHATE DEHYDROGENASE"/>
    <property type="match status" value="1"/>
</dbReference>
<evidence type="ECO:0000256" key="3">
    <source>
        <dbReference type="ARBA" id="ARBA00022857"/>
    </source>
</evidence>
<comment type="pathway">
    <text evidence="7">Cofactor biosynthesis; pyridoxine 5'-phosphate biosynthesis; pyridoxine 5'-phosphate from D-erythrose 4-phosphate: step 4/5.</text>
</comment>
<dbReference type="GO" id="GO:0050897">
    <property type="term" value="F:cobalt ion binding"/>
    <property type="evidence" value="ECO:0007669"/>
    <property type="project" value="UniProtKB-UniRule"/>
</dbReference>
<comment type="caution">
    <text evidence="8">The sequence shown here is derived from an EMBL/GenBank/DDBJ whole genome shotgun (WGS) entry which is preliminary data.</text>
</comment>
<keyword evidence="4 7" id="KW-0560">Oxidoreductase</keyword>
<dbReference type="GO" id="GO:0008615">
    <property type="term" value="P:pyridoxine biosynthetic process"/>
    <property type="evidence" value="ECO:0007669"/>
    <property type="project" value="UniProtKB-UniRule"/>
</dbReference>
<dbReference type="EMBL" id="LVVY01000001">
    <property type="protein sequence ID" value="OAM84300.1"/>
    <property type="molecule type" value="Genomic_DNA"/>
</dbReference>
<dbReference type="AlphaFoldDB" id="A0A178I7I2"/>
<keyword evidence="7" id="KW-0862">Zinc</keyword>
<dbReference type="GO" id="GO:0005737">
    <property type="term" value="C:cytoplasm"/>
    <property type="evidence" value="ECO:0007669"/>
    <property type="project" value="UniProtKB-SubCell"/>
</dbReference>
<sequence>MTTPLAVTMGEPAGIGPDLLLALYAQRRERNLPAFVVFGHAGLLRDRARRLGLDITVAEAGAAAATELFDAALPVVPLAGTVADRPGELQAEAAPVVIEAIVQAVAATLEGQCRGVVTAPIHKSALYHAGFRHPGHTEFLAELCSVDGKAALPVMMLAHEDLRTVPLTIHVPLKDVPALVTQALIVETLGVMAHDLRTRFGIAAPRIAVAGLNPHAGEDGAIGREEIEVIGPALAAARAEGIDAVGPLPGDTLFYPPHWRQYDAVLAMYHDQALVPIKTVAFDAGVNVTLGLPIVRTSPDHGTALGLAGTGKASAASFAAAIAMADRMTRAGA</sequence>
<keyword evidence="9" id="KW-1185">Reference proteome</keyword>
<dbReference type="EC" id="1.1.1.262" evidence="7"/>
<comment type="miscellaneous">
    <text evidence="7">The active site is located at the dimer interface.</text>
</comment>
<evidence type="ECO:0000313" key="8">
    <source>
        <dbReference type="EMBL" id="OAM84300.1"/>
    </source>
</evidence>
<protein>
    <recommendedName>
        <fullName evidence="7">4-hydroxythreonine-4-phosphate dehydrogenase</fullName>
        <ecNumber evidence="7">1.1.1.262</ecNumber>
    </recommendedName>
    <alternativeName>
        <fullName evidence="7">4-(phosphohydroxy)-L-threonine dehydrogenase</fullName>
    </alternativeName>
</protein>
<dbReference type="GO" id="GO:0051287">
    <property type="term" value="F:NAD binding"/>
    <property type="evidence" value="ECO:0007669"/>
    <property type="project" value="InterPro"/>
</dbReference>
<dbReference type="GO" id="GO:0042823">
    <property type="term" value="P:pyridoxal phosphate biosynthetic process"/>
    <property type="evidence" value="ECO:0007669"/>
    <property type="project" value="UniProtKB-UniRule"/>
</dbReference>
<gene>
    <name evidence="7 8" type="primary">pdxA</name>
    <name evidence="8" type="ORF">A3840_00585</name>
</gene>
<dbReference type="NCBIfam" id="TIGR00557">
    <property type="entry name" value="pdxA"/>
    <property type="match status" value="1"/>
</dbReference>
<keyword evidence="3 7" id="KW-0521">NADP</keyword>
<feature type="binding site" evidence="7">
    <location>
        <position position="278"/>
    </location>
    <ligand>
        <name>substrate</name>
    </ligand>
</feature>
<dbReference type="GO" id="GO:0008270">
    <property type="term" value="F:zinc ion binding"/>
    <property type="evidence" value="ECO:0007669"/>
    <property type="project" value="UniProtKB-UniRule"/>
</dbReference>
<dbReference type="Pfam" id="PF04166">
    <property type="entry name" value="PdxA"/>
    <property type="match status" value="1"/>
</dbReference>
<keyword evidence="5 7" id="KW-0520">NAD</keyword>
<dbReference type="STRING" id="1770058.A3840_00585"/>
<evidence type="ECO:0000313" key="9">
    <source>
        <dbReference type="Proteomes" id="UP000078389"/>
    </source>
</evidence>
<accession>A0A178I7I2</accession>
<comment type="subunit">
    <text evidence="7">Homodimer.</text>
</comment>
<evidence type="ECO:0000256" key="4">
    <source>
        <dbReference type="ARBA" id="ARBA00023002"/>
    </source>
</evidence>
<evidence type="ECO:0000256" key="5">
    <source>
        <dbReference type="ARBA" id="ARBA00023027"/>
    </source>
</evidence>
<evidence type="ECO:0000256" key="6">
    <source>
        <dbReference type="ARBA" id="ARBA00023096"/>
    </source>
</evidence>
<comment type="cofactor">
    <cofactor evidence="7">
        <name>Zn(2+)</name>
        <dbReference type="ChEBI" id="CHEBI:29105"/>
    </cofactor>
    <cofactor evidence="7">
        <name>Mg(2+)</name>
        <dbReference type="ChEBI" id="CHEBI:18420"/>
    </cofactor>
    <cofactor evidence="7">
        <name>Co(2+)</name>
        <dbReference type="ChEBI" id="CHEBI:48828"/>
    </cofactor>
    <text evidence="7">Binds 1 divalent metal cation per subunit. Can use ions such as Zn(2+), Mg(2+) or Co(2+).</text>
</comment>
<feature type="binding site" evidence="7">
    <location>
        <position position="296"/>
    </location>
    <ligand>
        <name>substrate</name>
    </ligand>
</feature>
<dbReference type="SUPFAM" id="SSF53659">
    <property type="entry name" value="Isocitrate/Isopropylmalate dehydrogenase-like"/>
    <property type="match status" value="1"/>
</dbReference>
<feature type="binding site" evidence="7">
    <location>
        <position position="287"/>
    </location>
    <ligand>
        <name>substrate</name>
    </ligand>
</feature>
<dbReference type="HAMAP" id="MF_00536">
    <property type="entry name" value="PdxA"/>
    <property type="match status" value="1"/>
</dbReference>
<evidence type="ECO:0000256" key="2">
    <source>
        <dbReference type="ARBA" id="ARBA00022723"/>
    </source>
</evidence>
<feature type="binding site" evidence="7">
    <location>
        <position position="170"/>
    </location>
    <ligand>
        <name>a divalent metal cation</name>
        <dbReference type="ChEBI" id="CHEBI:60240"/>
        <note>ligand shared between dimeric partners</note>
    </ligand>
</feature>
<comment type="similarity">
    <text evidence="7">Belongs to the PdxA family.</text>
</comment>
<dbReference type="GO" id="GO:0050570">
    <property type="term" value="F:4-hydroxythreonine-4-phosphate dehydrogenase activity"/>
    <property type="evidence" value="ECO:0007669"/>
    <property type="project" value="UniProtKB-UniRule"/>
</dbReference>
<comment type="subcellular location">
    <subcellularLocation>
        <location evidence="7">Cytoplasm</location>
    </subcellularLocation>
</comment>
<dbReference type="RefSeq" id="WP_067450257.1">
    <property type="nucleotide sequence ID" value="NZ_LVVY01000001.1"/>
</dbReference>